<protein>
    <submittedName>
        <fullName evidence="7">N-glycosyltransferase</fullName>
        <ecNumber evidence="7">2.4.1.-</ecNumber>
    </submittedName>
</protein>
<dbReference type="RefSeq" id="WP_246449784.1">
    <property type="nucleotide sequence ID" value="NZ_JACBZD010000001.1"/>
</dbReference>
<feature type="compositionally biased region" description="Low complexity" evidence="4">
    <location>
        <begin position="56"/>
        <end position="69"/>
    </location>
</feature>
<dbReference type="InterPro" id="IPR010610">
    <property type="entry name" value="EryCIII-like_C"/>
</dbReference>
<comment type="similarity">
    <text evidence="1">Belongs to the glycosyltransferase 28 family.</text>
</comment>
<dbReference type="Pfam" id="PF21036">
    <property type="entry name" value="EryCIII-like_N"/>
    <property type="match status" value="1"/>
</dbReference>
<dbReference type="SUPFAM" id="SSF53756">
    <property type="entry name" value="UDP-Glycosyltransferase/glycogen phosphorylase"/>
    <property type="match status" value="1"/>
</dbReference>
<organism evidence="7 8">
    <name type="scientific">Allostreptomyces psammosilenae</name>
    <dbReference type="NCBI Taxonomy" id="1892865"/>
    <lineage>
        <taxon>Bacteria</taxon>
        <taxon>Bacillati</taxon>
        <taxon>Actinomycetota</taxon>
        <taxon>Actinomycetes</taxon>
        <taxon>Kitasatosporales</taxon>
        <taxon>Streptomycetaceae</taxon>
        <taxon>Allostreptomyces</taxon>
    </lineage>
</organism>
<dbReference type="GO" id="GO:0016758">
    <property type="term" value="F:hexosyltransferase activity"/>
    <property type="evidence" value="ECO:0007669"/>
    <property type="project" value="UniProtKB-ARBA"/>
</dbReference>
<evidence type="ECO:0000313" key="7">
    <source>
        <dbReference type="EMBL" id="NYI05305.1"/>
    </source>
</evidence>
<keyword evidence="2 7" id="KW-0328">Glycosyltransferase</keyword>
<evidence type="ECO:0000259" key="6">
    <source>
        <dbReference type="Pfam" id="PF21036"/>
    </source>
</evidence>
<dbReference type="PANTHER" id="PTHR48050:SF13">
    <property type="entry name" value="STEROL 3-BETA-GLUCOSYLTRANSFERASE UGT80A2"/>
    <property type="match status" value="1"/>
</dbReference>
<evidence type="ECO:0000256" key="2">
    <source>
        <dbReference type="ARBA" id="ARBA00022676"/>
    </source>
</evidence>
<dbReference type="Pfam" id="PF06722">
    <property type="entry name" value="EryCIII-like_C"/>
    <property type="match status" value="1"/>
</dbReference>
<dbReference type="GO" id="GO:0008194">
    <property type="term" value="F:UDP-glycosyltransferase activity"/>
    <property type="evidence" value="ECO:0007669"/>
    <property type="project" value="InterPro"/>
</dbReference>
<dbReference type="AlphaFoldDB" id="A0A852ZTW1"/>
<feature type="domain" description="Erythromycin biosynthesis protein CIII-like N-terminal" evidence="6">
    <location>
        <begin position="7"/>
        <end position="128"/>
    </location>
</feature>
<dbReference type="GO" id="GO:0017000">
    <property type="term" value="P:antibiotic biosynthetic process"/>
    <property type="evidence" value="ECO:0007669"/>
    <property type="project" value="UniProtKB-ARBA"/>
</dbReference>
<dbReference type="InterPro" id="IPR048284">
    <property type="entry name" value="EryCIII-like_N"/>
</dbReference>
<evidence type="ECO:0000256" key="3">
    <source>
        <dbReference type="ARBA" id="ARBA00022679"/>
    </source>
</evidence>
<accession>A0A852ZTW1</accession>
<dbReference type="InterPro" id="IPR050426">
    <property type="entry name" value="Glycosyltransferase_28"/>
</dbReference>
<dbReference type="Gene3D" id="3.40.50.2000">
    <property type="entry name" value="Glycogen Phosphorylase B"/>
    <property type="match status" value="2"/>
</dbReference>
<sequence length="394" mass="41959">MLPLARALAAAGHEVLVATTPALASVFAEDDLTVNVCLPELEPAALTDDSESADRSATTDGSAGATAGDPMAPLLRRMAVGLTGPMLTTIREHVAPLAQKFRPDLLLRDGMDLHAVLLAEELGVPQFAIPSGVVNIFPPEGLLPGLNAQRAKLGLPTQTDPLSLFPHGRLDYVPAEFSFAGNDAPLRSYRQTLVDRSPVLPEWVAELPTDRPLLFAAIGTALPMVTEQLKDRARGSAGLPDFPDPADVLRSMVAGVSMLRECTVIVATAGVPMEGVEVPEHVHLTERLPQPLLLEAVDLFVTHGGFNSIRESLRSATPMAVLPAFGDQMHNARRVEELGLGREITDRTPEGIAKVCRDVIADPAITARARQARLAMLALPELDSAVTDLEKLVG</sequence>
<name>A0A852ZTW1_9ACTN</name>
<reference evidence="7 8" key="1">
    <citation type="submission" date="2020-07" db="EMBL/GenBank/DDBJ databases">
        <title>Sequencing the genomes of 1000 actinobacteria strains.</title>
        <authorList>
            <person name="Klenk H.-P."/>
        </authorList>
    </citation>
    <scope>NUCLEOTIDE SEQUENCE [LARGE SCALE GENOMIC DNA]</scope>
    <source>
        <strain evidence="7 8">DSM 42178</strain>
    </source>
</reference>
<dbReference type="InterPro" id="IPR002213">
    <property type="entry name" value="UDP_glucos_trans"/>
</dbReference>
<dbReference type="CDD" id="cd03784">
    <property type="entry name" value="GT1_Gtf-like"/>
    <property type="match status" value="1"/>
</dbReference>
<dbReference type="PANTHER" id="PTHR48050">
    <property type="entry name" value="STEROL 3-BETA-GLUCOSYLTRANSFERASE"/>
    <property type="match status" value="1"/>
</dbReference>
<evidence type="ECO:0000256" key="1">
    <source>
        <dbReference type="ARBA" id="ARBA00006962"/>
    </source>
</evidence>
<keyword evidence="8" id="KW-1185">Reference proteome</keyword>
<proteinExistence type="inferred from homology"/>
<gene>
    <name evidence="7" type="ORF">FHU37_002248</name>
</gene>
<keyword evidence="3 7" id="KW-0808">Transferase</keyword>
<dbReference type="Proteomes" id="UP000567795">
    <property type="component" value="Unassembled WGS sequence"/>
</dbReference>
<dbReference type="EMBL" id="JACBZD010000001">
    <property type="protein sequence ID" value="NYI05305.1"/>
    <property type="molecule type" value="Genomic_DNA"/>
</dbReference>
<feature type="domain" description="Erythromycin biosynthesis protein CIII-like C-terminal" evidence="5">
    <location>
        <begin position="269"/>
        <end position="392"/>
    </location>
</feature>
<comment type="caution">
    <text evidence="7">The sequence shown here is derived from an EMBL/GenBank/DDBJ whole genome shotgun (WGS) entry which is preliminary data.</text>
</comment>
<feature type="region of interest" description="Disordered" evidence="4">
    <location>
        <begin position="45"/>
        <end position="69"/>
    </location>
</feature>
<evidence type="ECO:0000259" key="5">
    <source>
        <dbReference type="Pfam" id="PF06722"/>
    </source>
</evidence>
<evidence type="ECO:0000313" key="8">
    <source>
        <dbReference type="Proteomes" id="UP000567795"/>
    </source>
</evidence>
<evidence type="ECO:0000256" key="4">
    <source>
        <dbReference type="SAM" id="MobiDB-lite"/>
    </source>
</evidence>
<dbReference type="EC" id="2.4.1.-" evidence="7"/>